<organism evidence="2 3">
    <name type="scientific">Scopulibacillus cellulosilyticus</name>
    <dbReference type="NCBI Taxonomy" id="2665665"/>
    <lineage>
        <taxon>Bacteria</taxon>
        <taxon>Bacillati</taxon>
        <taxon>Bacillota</taxon>
        <taxon>Bacilli</taxon>
        <taxon>Bacillales</taxon>
        <taxon>Sporolactobacillaceae</taxon>
        <taxon>Scopulibacillus</taxon>
    </lineage>
</organism>
<comment type="caution">
    <text evidence="2">The sequence shown here is derived from an EMBL/GenBank/DDBJ whole genome shotgun (WGS) entry which is preliminary data.</text>
</comment>
<proteinExistence type="predicted"/>
<name>A0ABW2PVR5_9BACL</name>
<dbReference type="RefSeq" id="WP_380966027.1">
    <property type="nucleotide sequence ID" value="NZ_JBHTCO010000013.1"/>
</dbReference>
<keyword evidence="3" id="KW-1185">Reference proteome</keyword>
<dbReference type="InterPro" id="IPR025426">
    <property type="entry name" value="DUF4305"/>
</dbReference>
<evidence type="ECO:0000313" key="2">
    <source>
        <dbReference type="EMBL" id="MFC7393521.1"/>
    </source>
</evidence>
<sequence>MANGNRLTWGVVYLLFGAAFTFFAVYEGRETMWNATTILLSALAAFDIQNALFHFLRMIRKR</sequence>
<dbReference type="Pfam" id="PF14146">
    <property type="entry name" value="DUF4305"/>
    <property type="match status" value="1"/>
</dbReference>
<accession>A0ABW2PVR5</accession>
<dbReference type="Proteomes" id="UP001596505">
    <property type="component" value="Unassembled WGS sequence"/>
</dbReference>
<gene>
    <name evidence="2" type="ORF">ACFQRG_11205</name>
</gene>
<dbReference type="EMBL" id="JBHTCO010000013">
    <property type="protein sequence ID" value="MFC7393521.1"/>
    <property type="molecule type" value="Genomic_DNA"/>
</dbReference>
<protein>
    <submittedName>
        <fullName evidence="2">DUF4305 domain-containing protein</fullName>
    </submittedName>
</protein>
<keyword evidence="1" id="KW-0472">Membrane</keyword>
<evidence type="ECO:0000256" key="1">
    <source>
        <dbReference type="SAM" id="Phobius"/>
    </source>
</evidence>
<evidence type="ECO:0000313" key="3">
    <source>
        <dbReference type="Proteomes" id="UP001596505"/>
    </source>
</evidence>
<feature type="transmembrane region" description="Helical" evidence="1">
    <location>
        <begin position="32"/>
        <end position="56"/>
    </location>
</feature>
<keyword evidence="1" id="KW-0812">Transmembrane</keyword>
<feature type="transmembrane region" description="Helical" evidence="1">
    <location>
        <begin position="7"/>
        <end position="26"/>
    </location>
</feature>
<reference evidence="3" key="1">
    <citation type="journal article" date="2019" name="Int. J. Syst. Evol. Microbiol.">
        <title>The Global Catalogue of Microorganisms (GCM) 10K type strain sequencing project: providing services to taxonomists for standard genome sequencing and annotation.</title>
        <authorList>
            <consortium name="The Broad Institute Genomics Platform"/>
            <consortium name="The Broad Institute Genome Sequencing Center for Infectious Disease"/>
            <person name="Wu L."/>
            <person name="Ma J."/>
        </authorList>
    </citation>
    <scope>NUCLEOTIDE SEQUENCE [LARGE SCALE GENOMIC DNA]</scope>
    <source>
        <strain evidence="3">CGMCC 1.16305</strain>
    </source>
</reference>
<keyword evidence="1" id="KW-1133">Transmembrane helix</keyword>